<dbReference type="EMBL" id="JAUEPR010000036">
    <property type="protein sequence ID" value="KAK0472994.1"/>
    <property type="molecule type" value="Genomic_DNA"/>
</dbReference>
<evidence type="ECO:0000313" key="2">
    <source>
        <dbReference type="Proteomes" id="UP001175227"/>
    </source>
</evidence>
<dbReference type="SUPFAM" id="SSF81301">
    <property type="entry name" value="Nucleotidyltransferase"/>
    <property type="match status" value="1"/>
</dbReference>
<feature type="non-terminal residue" evidence="1">
    <location>
        <position position="215"/>
    </location>
</feature>
<keyword evidence="2" id="KW-1185">Reference proteome</keyword>
<sequence>GIVFKAAADATRLLRKSGHSCAIFGSAACYLYGNERHPNDVDILVSSSDDAELIKRSLVKQDSRFYLRKPKTLGVTYRILWYKQWRYIEQRKVLKDTKVDILTPGTLMLPCLSSSSAVVKNGLPLVPLEVLLLHKLQGWCHNKASKKRKKQTADAADVRCILKIVLQSLTGNERSWASVALSFFEEEFQRLTIERVKKFCSNFSDCRDDWSQLGF</sequence>
<dbReference type="Proteomes" id="UP001175227">
    <property type="component" value="Unassembled WGS sequence"/>
</dbReference>
<accession>A0AA39U890</accession>
<reference evidence="1" key="1">
    <citation type="submission" date="2023-06" db="EMBL/GenBank/DDBJ databases">
        <authorList>
            <consortium name="Lawrence Berkeley National Laboratory"/>
            <person name="Ahrendt S."/>
            <person name="Sahu N."/>
            <person name="Indic B."/>
            <person name="Wong-Bajracharya J."/>
            <person name="Merenyi Z."/>
            <person name="Ke H.-M."/>
            <person name="Monk M."/>
            <person name="Kocsube S."/>
            <person name="Drula E."/>
            <person name="Lipzen A."/>
            <person name="Balint B."/>
            <person name="Henrissat B."/>
            <person name="Andreopoulos B."/>
            <person name="Martin F.M."/>
            <person name="Harder C.B."/>
            <person name="Rigling D."/>
            <person name="Ford K.L."/>
            <person name="Foster G.D."/>
            <person name="Pangilinan J."/>
            <person name="Papanicolaou A."/>
            <person name="Barry K."/>
            <person name="LaButti K."/>
            <person name="Viragh M."/>
            <person name="Koriabine M."/>
            <person name="Yan M."/>
            <person name="Riley R."/>
            <person name="Champramary S."/>
            <person name="Plett K.L."/>
            <person name="Tsai I.J."/>
            <person name="Slot J."/>
            <person name="Sipos G."/>
            <person name="Plett J."/>
            <person name="Nagy L.G."/>
            <person name="Grigoriev I.V."/>
        </authorList>
    </citation>
    <scope>NUCLEOTIDE SEQUENCE</scope>
    <source>
        <strain evidence="1">ICMP 16352</strain>
    </source>
</reference>
<proteinExistence type="predicted"/>
<gene>
    <name evidence="1" type="ORF">IW261DRAFT_1302165</name>
</gene>
<dbReference type="Gene3D" id="3.30.460.40">
    <property type="match status" value="1"/>
</dbReference>
<organism evidence="1 2">
    <name type="scientific">Armillaria novae-zelandiae</name>
    <dbReference type="NCBI Taxonomy" id="153914"/>
    <lineage>
        <taxon>Eukaryota</taxon>
        <taxon>Fungi</taxon>
        <taxon>Dikarya</taxon>
        <taxon>Basidiomycota</taxon>
        <taxon>Agaricomycotina</taxon>
        <taxon>Agaricomycetes</taxon>
        <taxon>Agaricomycetidae</taxon>
        <taxon>Agaricales</taxon>
        <taxon>Marasmiineae</taxon>
        <taxon>Physalacriaceae</taxon>
        <taxon>Armillaria</taxon>
    </lineage>
</organism>
<protein>
    <submittedName>
        <fullName evidence="1">Uncharacterized protein</fullName>
    </submittedName>
</protein>
<evidence type="ECO:0000313" key="1">
    <source>
        <dbReference type="EMBL" id="KAK0472994.1"/>
    </source>
</evidence>
<dbReference type="AlphaFoldDB" id="A0AA39U890"/>
<feature type="non-terminal residue" evidence="1">
    <location>
        <position position="1"/>
    </location>
</feature>
<comment type="caution">
    <text evidence="1">The sequence shown here is derived from an EMBL/GenBank/DDBJ whole genome shotgun (WGS) entry which is preliminary data.</text>
</comment>
<name>A0AA39U890_9AGAR</name>
<dbReference type="InterPro" id="IPR043519">
    <property type="entry name" value="NT_sf"/>
</dbReference>